<feature type="domain" description="GLUG" evidence="1">
    <location>
        <begin position="137"/>
        <end position="163"/>
    </location>
</feature>
<dbReference type="Pfam" id="PF07581">
    <property type="entry name" value="Glug"/>
    <property type="match status" value="3"/>
</dbReference>
<evidence type="ECO:0000259" key="1">
    <source>
        <dbReference type="Pfam" id="PF07581"/>
    </source>
</evidence>
<accession>A0A6J7HQT7</accession>
<name>A0A6J7HQT7_9ZZZZ</name>
<gene>
    <name evidence="2" type="ORF">UFOPK3576_01740</name>
</gene>
<feature type="domain" description="GLUG" evidence="1">
    <location>
        <begin position="234"/>
        <end position="259"/>
    </location>
</feature>
<protein>
    <submittedName>
        <fullName evidence="2">Unannotated protein</fullName>
    </submittedName>
</protein>
<feature type="domain" description="GLUG" evidence="1">
    <location>
        <begin position="262"/>
        <end position="286"/>
    </location>
</feature>
<dbReference type="EMBL" id="CAFBMO010000139">
    <property type="protein sequence ID" value="CAB4922394.1"/>
    <property type="molecule type" value="Genomic_DNA"/>
</dbReference>
<proteinExistence type="predicted"/>
<dbReference type="Gene3D" id="2.160.20.110">
    <property type="match status" value="1"/>
</dbReference>
<evidence type="ECO:0000313" key="2">
    <source>
        <dbReference type="EMBL" id="CAB4922394.1"/>
    </source>
</evidence>
<sequence>MRRKKFITLALAVTVGMTFGVAIAQPANANGNCVTYFNGRGTGTPADPYQVGAALDLQEVAFCRSASFIQTADIDLLSAAWTPLGTTATPFTGTYNGGGYAIAHLNVSGTGYAVGLFGEIAGATLTRIRITSGTASGGTYVGGLVGKSLNSNITECSSAANVTGESYVGGLVGYMMGATSGTTRSLATSFATGTVSGAWNPPTTPSSFIGGLVGASDSINVTQSFASGAVTSDGNYVAGLIGGTSNGSIANSYATGAITGDWQVAGLVGEIDLTTISNSYATGRVTAGAPSNAQGGLVGQSSLTSLWTALTWDITTSTQTGSVNRQIDPGTTASTTAQMKSLNTFTGLGWNISSSWSSTTTWVICSSFNNGYPHLAAFFTQSTAPCFTPSANQAPDRFTVVHQALPMPASGKCADIIDITYTWGTGLKGGWQQSWQPWVSPKGGWACIRALVKKNDEPWVINNDAA</sequence>
<reference evidence="2" key="1">
    <citation type="submission" date="2020-05" db="EMBL/GenBank/DDBJ databases">
        <authorList>
            <person name="Chiriac C."/>
            <person name="Salcher M."/>
            <person name="Ghai R."/>
            <person name="Kavagutti S V."/>
        </authorList>
    </citation>
    <scope>NUCLEOTIDE SEQUENCE</scope>
</reference>
<dbReference type="InterPro" id="IPR011493">
    <property type="entry name" value="GLUG"/>
</dbReference>
<dbReference type="AlphaFoldDB" id="A0A6J7HQT7"/>
<organism evidence="2">
    <name type="scientific">freshwater metagenome</name>
    <dbReference type="NCBI Taxonomy" id="449393"/>
    <lineage>
        <taxon>unclassified sequences</taxon>
        <taxon>metagenomes</taxon>
        <taxon>ecological metagenomes</taxon>
    </lineage>
</organism>